<protein>
    <submittedName>
        <fullName evidence="6">Flagellin-like protein</fullName>
    </submittedName>
</protein>
<dbReference type="InterPro" id="IPR001492">
    <property type="entry name" value="Flagellin"/>
</dbReference>
<keyword evidence="4" id="KW-0975">Bacterial flagellum</keyword>
<name>A0A7T2LM98_9SPHN</name>
<evidence type="ECO:0000259" key="5">
    <source>
        <dbReference type="Pfam" id="PF00669"/>
    </source>
</evidence>
<dbReference type="RefSeq" id="WP_200972004.1">
    <property type="nucleotide sequence ID" value="NZ_CP065592.1"/>
</dbReference>
<accession>A0A7T2LM98</accession>
<dbReference type="InterPro" id="IPR001029">
    <property type="entry name" value="Flagellin_N"/>
</dbReference>
<dbReference type="AlphaFoldDB" id="A0A7T2LM98"/>
<dbReference type="SUPFAM" id="SSF64518">
    <property type="entry name" value="Phase 1 flagellin"/>
    <property type="match status" value="1"/>
</dbReference>
<dbReference type="PANTHER" id="PTHR42792">
    <property type="entry name" value="FLAGELLIN"/>
    <property type="match status" value="1"/>
</dbReference>
<evidence type="ECO:0000256" key="1">
    <source>
        <dbReference type="ARBA" id="ARBA00004365"/>
    </source>
</evidence>
<comment type="subcellular location">
    <subcellularLocation>
        <location evidence="1">Bacterial flagellum</location>
    </subcellularLocation>
    <subcellularLocation>
        <location evidence="2">Secreted</location>
    </subcellularLocation>
</comment>
<keyword evidence="6" id="KW-0966">Cell projection</keyword>
<organism evidence="6 7">
    <name type="scientific">Allosphingosinicella flava</name>
    <dbReference type="NCBI Taxonomy" id="2771430"/>
    <lineage>
        <taxon>Bacteria</taxon>
        <taxon>Pseudomonadati</taxon>
        <taxon>Pseudomonadota</taxon>
        <taxon>Alphaproteobacteria</taxon>
        <taxon>Sphingomonadales</taxon>
        <taxon>Sphingomonadaceae</taxon>
        <taxon>Allosphingosinicella</taxon>
    </lineage>
</organism>
<evidence type="ECO:0000256" key="4">
    <source>
        <dbReference type="ARBA" id="ARBA00023143"/>
    </source>
</evidence>
<dbReference type="Gene3D" id="1.20.1330.10">
    <property type="entry name" value="f41 fragment of flagellin, N-terminal domain"/>
    <property type="match status" value="1"/>
</dbReference>
<keyword evidence="7" id="KW-1185">Reference proteome</keyword>
<keyword evidence="6" id="KW-0282">Flagellum</keyword>
<proteinExistence type="inferred from homology"/>
<dbReference type="GO" id="GO:0005198">
    <property type="term" value="F:structural molecule activity"/>
    <property type="evidence" value="ECO:0007669"/>
    <property type="project" value="InterPro"/>
</dbReference>
<dbReference type="GO" id="GO:0005576">
    <property type="term" value="C:extracellular region"/>
    <property type="evidence" value="ECO:0007669"/>
    <property type="project" value="UniProtKB-SubCell"/>
</dbReference>
<dbReference type="KEGG" id="sflv:IC614_01575"/>
<feature type="domain" description="Flagellin N-terminal" evidence="5">
    <location>
        <begin position="21"/>
        <end position="138"/>
    </location>
</feature>
<keyword evidence="6" id="KW-0969">Cilium</keyword>
<dbReference type="Proteomes" id="UP000594873">
    <property type="component" value="Chromosome"/>
</dbReference>
<reference evidence="6 7" key="1">
    <citation type="submission" date="2020-11" db="EMBL/GenBank/DDBJ databases">
        <title>Genome seq and assembly of Sphingosinicella sp.</title>
        <authorList>
            <person name="Chhetri G."/>
        </authorList>
    </citation>
    <scope>NUCLEOTIDE SEQUENCE [LARGE SCALE GENOMIC DNA]</scope>
    <source>
        <strain evidence="6 7">UDD2</strain>
    </source>
</reference>
<evidence type="ECO:0000313" key="7">
    <source>
        <dbReference type="Proteomes" id="UP000594873"/>
    </source>
</evidence>
<evidence type="ECO:0000256" key="2">
    <source>
        <dbReference type="ARBA" id="ARBA00004613"/>
    </source>
</evidence>
<evidence type="ECO:0000256" key="3">
    <source>
        <dbReference type="ARBA" id="ARBA00005709"/>
    </source>
</evidence>
<sequence length="285" mass="30558">MINATRYRLDAEINRQGNLAKRIAHIQAQISTGLRIQAPSDDPIASARIAEIGRTQADHTVWIRNLNTAANLAANGYTALASLKTAVDNAMGHVMSARTGSSSDQARAVSAAALRDIAAQITALSQTRDDRGEPLFRQTPIEIPVGPNQRIAPAASIETVFGPIDVPNSDPMTLGQIALAAANAAELPDPVMRETALAQALTTLNAAIDHVVRVQGDQNLRGERIERFEKAIETNGLDLEEQRSSLESTDPLKAIADFKALDVTLDAAQAVFAQVTQKSLFDLLR</sequence>
<dbReference type="Pfam" id="PF00669">
    <property type="entry name" value="Flagellin_N"/>
    <property type="match status" value="1"/>
</dbReference>
<comment type="similarity">
    <text evidence="3">Belongs to the bacterial flagellin family.</text>
</comment>
<dbReference type="GO" id="GO:0009288">
    <property type="term" value="C:bacterial-type flagellum"/>
    <property type="evidence" value="ECO:0007669"/>
    <property type="project" value="UniProtKB-SubCell"/>
</dbReference>
<gene>
    <name evidence="6" type="ORF">IC614_01575</name>
</gene>
<dbReference type="EMBL" id="CP065592">
    <property type="protein sequence ID" value="QPQ55329.1"/>
    <property type="molecule type" value="Genomic_DNA"/>
</dbReference>
<evidence type="ECO:0000313" key="6">
    <source>
        <dbReference type="EMBL" id="QPQ55329.1"/>
    </source>
</evidence>
<dbReference type="PANTHER" id="PTHR42792:SF1">
    <property type="entry name" value="FLAGELLAR HOOK-ASSOCIATED PROTEIN 3"/>
    <property type="match status" value="1"/>
</dbReference>